<dbReference type="CDD" id="cd00920">
    <property type="entry name" value="Cupredoxin"/>
    <property type="match status" value="1"/>
</dbReference>
<dbReference type="SUPFAM" id="SSF49503">
    <property type="entry name" value="Cupredoxins"/>
    <property type="match status" value="1"/>
</dbReference>
<dbReference type="EMBL" id="RXNS01000031">
    <property type="protein sequence ID" value="RTQ97559.1"/>
    <property type="molecule type" value="Genomic_DNA"/>
</dbReference>
<dbReference type="AlphaFoldDB" id="A0A431UY48"/>
<evidence type="ECO:0000259" key="4">
    <source>
        <dbReference type="Pfam" id="PF13473"/>
    </source>
</evidence>
<dbReference type="GO" id="GO:0046872">
    <property type="term" value="F:metal ion binding"/>
    <property type="evidence" value="ECO:0007669"/>
    <property type="project" value="UniProtKB-KW"/>
</dbReference>
<dbReference type="InterPro" id="IPR028096">
    <property type="entry name" value="EfeO_Cupredoxin"/>
</dbReference>
<keyword evidence="3" id="KW-0732">Signal</keyword>
<dbReference type="PANTHER" id="PTHR38439:SF3">
    <property type="entry name" value="COPPER-RESISTANT CUPROPROTEIN COPI"/>
    <property type="match status" value="1"/>
</dbReference>
<organism evidence="5 6">
    <name type="scientific">Halomonas nitroreducens</name>
    <dbReference type="NCBI Taxonomy" id="447425"/>
    <lineage>
        <taxon>Bacteria</taxon>
        <taxon>Pseudomonadati</taxon>
        <taxon>Pseudomonadota</taxon>
        <taxon>Gammaproteobacteria</taxon>
        <taxon>Oceanospirillales</taxon>
        <taxon>Halomonadaceae</taxon>
        <taxon>Halomonas</taxon>
    </lineage>
</organism>
<evidence type="ECO:0000313" key="6">
    <source>
        <dbReference type="Proteomes" id="UP000267400"/>
    </source>
</evidence>
<dbReference type="PROSITE" id="PS00079">
    <property type="entry name" value="MULTICOPPER_OXIDASE1"/>
    <property type="match status" value="1"/>
</dbReference>
<feature type="chain" id="PRO_5019044434" description="EfeO-type cupredoxin-like domain-containing protein" evidence="3">
    <location>
        <begin position="28"/>
        <end position="124"/>
    </location>
</feature>
<keyword evidence="2" id="KW-0186">Copper</keyword>
<dbReference type="InterPro" id="IPR050845">
    <property type="entry name" value="Cu-binding_ET"/>
</dbReference>
<reference evidence="5 6" key="1">
    <citation type="submission" date="2018-12" db="EMBL/GenBank/DDBJ databases">
        <authorList>
            <person name="Yu L."/>
        </authorList>
    </citation>
    <scope>NUCLEOTIDE SEQUENCE [LARGE SCALE GENOMIC DNA]</scope>
    <source>
        <strain evidence="5 6">11S</strain>
    </source>
</reference>
<dbReference type="Gene3D" id="2.60.40.420">
    <property type="entry name" value="Cupredoxins - blue copper proteins"/>
    <property type="match status" value="1"/>
</dbReference>
<keyword evidence="6" id="KW-1185">Reference proteome</keyword>
<comment type="caution">
    <text evidence="5">The sequence shown here is derived from an EMBL/GenBank/DDBJ whole genome shotgun (WGS) entry which is preliminary data.</text>
</comment>
<dbReference type="Pfam" id="PF13473">
    <property type="entry name" value="Cupredoxin_1"/>
    <property type="match status" value="1"/>
</dbReference>
<dbReference type="Proteomes" id="UP000267400">
    <property type="component" value="Unassembled WGS sequence"/>
</dbReference>
<dbReference type="RefSeq" id="WP_126487045.1">
    <property type="nucleotide sequence ID" value="NZ_RXNS01000031.1"/>
</dbReference>
<feature type="signal peptide" evidence="3">
    <location>
        <begin position="1"/>
        <end position="27"/>
    </location>
</feature>
<dbReference type="PANTHER" id="PTHR38439">
    <property type="entry name" value="AURACYANIN-B"/>
    <property type="match status" value="1"/>
</dbReference>
<dbReference type="InterPro" id="IPR008972">
    <property type="entry name" value="Cupredoxin"/>
</dbReference>
<protein>
    <recommendedName>
        <fullName evidence="4">EfeO-type cupredoxin-like domain-containing protein</fullName>
    </recommendedName>
</protein>
<name>A0A431UY48_9GAMM</name>
<evidence type="ECO:0000256" key="1">
    <source>
        <dbReference type="ARBA" id="ARBA00022723"/>
    </source>
</evidence>
<evidence type="ECO:0000313" key="5">
    <source>
        <dbReference type="EMBL" id="RTQ97559.1"/>
    </source>
</evidence>
<evidence type="ECO:0000256" key="2">
    <source>
        <dbReference type="ARBA" id="ARBA00023008"/>
    </source>
</evidence>
<keyword evidence="1" id="KW-0479">Metal-binding</keyword>
<dbReference type="InterPro" id="IPR033138">
    <property type="entry name" value="Cu_oxidase_CS"/>
</dbReference>
<proteinExistence type="predicted"/>
<feature type="domain" description="EfeO-type cupredoxin-like" evidence="4">
    <location>
        <begin position="15"/>
        <end position="112"/>
    </location>
</feature>
<accession>A0A431UY48</accession>
<sequence length="124" mass="13114">MPIPPWPHRVRPLALMLLMAATLGGLAAAGQAPVEVSVTAQPGFRFEPERIEVPAGTEVKLTLENAAVMGHNLNIPALDVATPIITGDETSTVRFTVDEAGTYAFRCDVAGHAEAGMVGELRVR</sequence>
<gene>
    <name evidence="5" type="ORF">EKG36_20010</name>
</gene>
<dbReference type="OrthoDB" id="9814063at2"/>
<evidence type="ECO:0000256" key="3">
    <source>
        <dbReference type="SAM" id="SignalP"/>
    </source>
</evidence>